<organism evidence="1 2">
    <name type="scientific">Echinops telfairi</name>
    <name type="common">Lesser hedgehog tenrec</name>
    <dbReference type="NCBI Taxonomy" id="9371"/>
    <lineage>
        <taxon>Eukaryota</taxon>
        <taxon>Metazoa</taxon>
        <taxon>Chordata</taxon>
        <taxon>Craniata</taxon>
        <taxon>Vertebrata</taxon>
        <taxon>Euteleostomi</taxon>
        <taxon>Mammalia</taxon>
        <taxon>Eutheria</taxon>
        <taxon>Afrotheria</taxon>
        <taxon>Tenrecidae</taxon>
        <taxon>Tenrecinae</taxon>
        <taxon>Echinops</taxon>
    </lineage>
</organism>
<proteinExistence type="predicted"/>
<dbReference type="Proteomes" id="UP000694863">
    <property type="component" value="Unplaced"/>
</dbReference>
<evidence type="ECO:0000313" key="1">
    <source>
        <dbReference type="Proteomes" id="UP000694863"/>
    </source>
</evidence>
<name>A0AC55DDJ8_ECHTE</name>
<dbReference type="RefSeq" id="XP_045149819.1">
    <property type="nucleotide sequence ID" value="XM_045293884.1"/>
</dbReference>
<evidence type="ECO:0000313" key="2">
    <source>
        <dbReference type="RefSeq" id="XP_045149819.1"/>
    </source>
</evidence>
<reference evidence="2" key="1">
    <citation type="submission" date="2025-08" db="UniProtKB">
        <authorList>
            <consortium name="RefSeq"/>
        </authorList>
    </citation>
    <scope>IDENTIFICATION</scope>
</reference>
<accession>A0AC55DDJ8</accession>
<protein>
    <submittedName>
        <fullName evidence="2">Nucleoside diphosphate kinase B-like</fullName>
    </submittedName>
</protein>
<gene>
    <name evidence="2" type="primary">LOC115870710</name>
</gene>
<keyword evidence="1" id="KW-1185">Reference proteome</keyword>
<sequence length="142" mass="15231">MANNELTFISVKPDGMQCGVVDDIIKHVEQKGFCLVAMKLVKASEEHLKQHSIDLKDHPFFPGLVKDMNSGPMWPWSGRDECGEDGPGDAGGDQPVADSQPGTIRGDLCSSSFMAVTRTKARRKTSASGLSGGTGGQQVLWL</sequence>